<evidence type="ECO:0000313" key="2">
    <source>
        <dbReference type="Proteomes" id="UP001273505"/>
    </source>
</evidence>
<comment type="caution">
    <text evidence="1">The sequence shown here is derived from an EMBL/GenBank/DDBJ whole genome shotgun (WGS) entry which is preliminary data.</text>
</comment>
<protein>
    <submittedName>
        <fullName evidence="1">Transposase</fullName>
    </submittedName>
</protein>
<proteinExistence type="predicted"/>
<accession>A0ABU4S355</accession>
<dbReference type="SUPFAM" id="SSF143422">
    <property type="entry name" value="Transposase IS200-like"/>
    <property type="match status" value="1"/>
</dbReference>
<feature type="non-terminal residue" evidence="1">
    <location>
        <position position="185"/>
    </location>
</feature>
<dbReference type="EMBL" id="JAXAFO010000115">
    <property type="protein sequence ID" value="MDX6851609.1"/>
    <property type="molecule type" value="Genomic_DNA"/>
</dbReference>
<gene>
    <name evidence="1" type="ORF">SCD92_19765</name>
</gene>
<evidence type="ECO:0000313" key="1">
    <source>
        <dbReference type="EMBL" id="MDX6851609.1"/>
    </source>
</evidence>
<feature type="non-terminal residue" evidence="1">
    <location>
        <position position="1"/>
    </location>
</feature>
<dbReference type="PANTHER" id="PTHR34322">
    <property type="entry name" value="TRANSPOSASE, Y1_TNP DOMAIN-CONTAINING"/>
    <property type="match status" value="1"/>
</dbReference>
<reference evidence="1 2" key="1">
    <citation type="submission" date="2023-11" db="EMBL/GenBank/DDBJ databases">
        <title>Gilvimarinus fulvus sp. nov., isolated from the surface of Kelp.</title>
        <authorList>
            <person name="Sun Y.Y."/>
            <person name="Gong Y."/>
            <person name="Du Z.J."/>
        </authorList>
    </citation>
    <scope>NUCLEOTIDE SEQUENCE [LARGE SCALE GENOMIC DNA]</scope>
    <source>
        <strain evidence="1 2">SDUM040013</strain>
    </source>
</reference>
<organism evidence="1 2">
    <name type="scientific">Gilvimarinus gilvus</name>
    <dbReference type="NCBI Taxonomy" id="3058038"/>
    <lineage>
        <taxon>Bacteria</taxon>
        <taxon>Pseudomonadati</taxon>
        <taxon>Pseudomonadota</taxon>
        <taxon>Gammaproteobacteria</taxon>
        <taxon>Cellvibrionales</taxon>
        <taxon>Cellvibrionaceae</taxon>
        <taxon>Gilvimarinus</taxon>
    </lineage>
</organism>
<sequence length="185" mass="21320">ERWRQLFKGPVLVQRYQAGGSLTKPELEIVDEIVEDWRQRLSDISWFMRCLNEPIARWANQEDNCTGRFFEGRFKSQALLDERAVLSCMAYVDLNPIRAGMADTPESSHFTSIQERLGMKPETLVKPQIEPDTETALSMAELMSFSGGEHHSHQPQHLPFDLIDYLELVDWSGRAIRDDKRGAIK</sequence>
<keyword evidence="2" id="KW-1185">Reference proteome</keyword>
<dbReference type="Proteomes" id="UP001273505">
    <property type="component" value="Unassembled WGS sequence"/>
</dbReference>
<dbReference type="InterPro" id="IPR036515">
    <property type="entry name" value="Transposase_17_sf"/>
</dbReference>
<dbReference type="Gene3D" id="3.30.70.1290">
    <property type="entry name" value="Transposase IS200-like"/>
    <property type="match status" value="1"/>
</dbReference>
<dbReference type="PANTHER" id="PTHR34322:SF2">
    <property type="entry name" value="TRANSPOSASE IS200-LIKE DOMAIN-CONTAINING PROTEIN"/>
    <property type="match status" value="1"/>
</dbReference>
<name>A0ABU4S355_9GAMM</name>